<feature type="compositionally biased region" description="Polar residues" evidence="1">
    <location>
        <begin position="86"/>
        <end position="97"/>
    </location>
</feature>
<protein>
    <submittedName>
        <fullName evidence="2">Uncharacterized protein</fullName>
    </submittedName>
</protein>
<feature type="region of interest" description="Disordered" evidence="1">
    <location>
        <begin position="51"/>
        <end position="97"/>
    </location>
</feature>
<evidence type="ECO:0000256" key="1">
    <source>
        <dbReference type="SAM" id="MobiDB-lite"/>
    </source>
</evidence>
<dbReference type="Proteomes" id="UP000663862">
    <property type="component" value="Unassembled WGS sequence"/>
</dbReference>
<reference evidence="2" key="1">
    <citation type="submission" date="2021-02" db="EMBL/GenBank/DDBJ databases">
        <authorList>
            <person name="Nowell W R."/>
        </authorList>
    </citation>
    <scope>NUCLEOTIDE SEQUENCE</scope>
</reference>
<comment type="caution">
    <text evidence="2">The sequence shown here is derived from an EMBL/GenBank/DDBJ whole genome shotgun (WGS) entry which is preliminary data.</text>
</comment>
<evidence type="ECO:0000313" key="2">
    <source>
        <dbReference type="EMBL" id="CAF4354168.1"/>
    </source>
</evidence>
<dbReference type="AlphaFoldDB" id="A0A820L729"/>
<gene>
    <name evidence="2" type="ORF">TSG867_LOCUS9755</name>
</gene>
<sequence>VRISPYYDTEIYDRNTEPCNTAKYGDLPSYTAEYGPYTDVVKLVLGIHEQNEELSSSSTTPEDPIDYESDTNLCSMMSDDDHERNSYQPAQDPATDNAQSFLPDARQISIALALFRHRHSLSKSCINDLCELLRYLGVKGVPTDFRSIERNILQN</sequence>
<proteinExistence type="predicted"/>
<accession>A0A820L729</accession>
<evidence type="ECO:0000313" key="3">
    <source>
        <dbReference type="Proteomes" id="UP000663862"/>
    </source>
</evidence>
<feature type="non-terminal residue" evidence="2">
    <location>
        <position position="1"/>
    </location>
</feature>
<dbReference type="EMBL" id="CAJOBQ010000434">
    <property type="protein sequence ID" value="CAF4354168.1"/>
    <property type="molecule type" value="Genomic_DNA"/>
</dbReference>
<organism evidence="2 3">
    <name type="scientific">Rotaria socialis</name>
    <dbReference type="NCBI Taxonomy" id="392032"/>
    <lineage>
        <taxon>Eukaryota</taxon>
        <taxon>Metazoa</taxon>
        <taxon>Spiralia</taxon>
        <taxon>Gnathifera</taxon>
        <taxon>Rotifera</taxon>
        <taxon>Eurotatoria</taxon>
        <taxon>Bdelloidea</taxon>
        <taxon>Philodinida</taxon>
        <taxon>Philodinidae</taxon>
        <taxon>Rotaria</taxon>
    </lineage>
</organism>
<name>A0A820L729_9BILA</name>